<name>A0ABV2WZM7_9NOCA</name>
<dbReference type="Pfam" id="PF06013">
    <property type="entry name" value="WXG100"/>
    <property type="match status" value="1"/>
</dbReference>
<dbReference type="Gene3D" id="1.10.287.1060">
    <property type="entry name" value="ESAT-6-like"/>
    <property type="match status" value="1"/>
</dbReference>
<feature type="compositionally biased region" description="Polar residues" evidence="1">
    <location>
        <begin position="110"/>
        <end position="130"/>
    </location>
</feature>
<evidence type="ECO:0000313" key="3">
    <source>
        <dbReference type="Proteomes" id="UP001550628"/>
    </source>
</evidence>
<dbReference type="InterPro" id="IPR036689">
    <property type="entry name" value="ESAT-6-like_sf"/>
</dbReference>
<evidence type="ECO:0000256" key="1">
    <source>
        <dbReference type="SAM" id="MobiDB-lite"/>
    </source>
</evidence>
<organism evidence="2 3">
    <name type="scientific">Nocardia rhamnosiphila</name>
    <dbReference type="NCBI Taxonomy" id="426716"/>
    <lineage>
        <taxon>Bacteria</taxon>
        <taxon>Bacillati</taxon>
        <taxon>Actinomycetota</taxon>
        <taxon>Actinomycetes</taxon>
        <taxon>Mycobacteriales</taxon>
        <taxon>Nocardiaceae</taxon>
        <taxon>Nocardia</taxon>
    </lineage>
</organism>
<protein>
    <submittedName>
        <fullName evidence="2">WXG100 family type VII secretion target</fullName>
    </submittedName>
</protein>
<dbReference type="Proteomes" id="UP001550628">
    <property type="component" value="Unassembled WGS sequence"/>
</dbReference>
<dbReference type="SUPFAM" id="SSF140453">
    <property type="entry name" value="EsxAB dimer-like"/>
    <property type="match status" value="1"/>
</dbReference>
<feature type="region of interest" description="Disordered" evidence="1">
    <location>
        <begin position="106"/>
        <end position="139"/>
    </location>
</feature>
<keyword evidence="3" id="KW-1185">Reference proteome</keyword>
<accession>A0ABV2WZM7</accession>
<dbReference type="RefSeq" id="WP_030525342.1">
    <property type="nucleotide sequence ID" value="NZ_JBEYBD010000031.1"/>
</dbReference>
<gene>
    <name evidence="2" type="ORF">ABZ510_31465</name>
</gene>
<dbReference type="GeneID" id="96247850"/>
<reference evidence="2 3" key="1">
    <citation type="submission" date="2024-06" db="EMBL/GenBank/DDBJ databases">
        <title>The Natural Products Discovery Center: Release of the First 8490 Sequenced Strains for Exploring Actinobacteria Biosynthetic Diversity.</title>
        <authorList>
            <person name="Kalkreuter E."/>
            <person name="Kautsar S.A."/>
            <person name="Yang D."/>
            <person name="Bader C.D."/>
            <person name="Teijaro C.N."/>
            <person name="Fluegel L."/>
            <person name="Davis C.M."/>
            <person name="Simpson J.R."/>
            <person name="Lauterbach L."/>
            <person name="Steele A.D."/>
            <person name="Gui C."/>
            <person name="Meng S."/>
            <person name="Li G."/>
            <person name="Viehrig K."/>
            <person name="Ye F."/>
            <person name="Su P."/>
            <person name="Kiefer A.F."/>
            <person name="Nichols A."/>
            <person name="Cepeda A.J."/>
            <person name="Yan W."/>
            <person name="Fan B."/>
            <person name="Jiang Y."/>
            <person name="Adhikari A."/>
            <person name="Zheng C.-J."/>
            <person name="Schuster L."/>
            <person name="Cowan T.M."/>
            <person name="Smanski M.J."/>
            <person name="Chevrette M.G."/>
            <person name="De Carvalho L.P.S."/>
            <person name="Shen B."/>
        </authorList>
    </citation>
    <scope>NUCLEOTIDE SEQUENCE [LARGE SCALE GENOMIC DNA]</scope>
    <source>
        <strain evidence="2 3">NPDC019708</strain>
    </source>
</reference>
<proteinExistence type="predicted"/>
<dbReference type="InterPro" id="IPR010310">
    <property type="entry name" value="T7SS_ESAT-6-like"/>
</dbReference>
<evidence type="ECO:0000313" key="2">
    <source>
        <dbReference type="EMBL" id="MEU1956352.1"/>
    </source>
</evidence>
<dbReference type="EMBL" id="JBEYBF010000036">
    <property type="protein sequence ID" value="MEU1956352.1"/>
    <property type="molecule type" value="Genomic_DNA"/>
</dbReference>
<sequence length="139" mass="14695">MVSASQGVIQANPDDLIAIAKKMNGPLQNLETHLTDLTKIQGTLETAFKGNAGQAVYNAFGNVHSTGTGIARYLEDLMAQINQASSKFDDDDRAAFQQVKTAMGDAADGSFNTGVKDSGWQSDAQESTVGPSKAKVDWA</sequence>
<comment type="caution">
    <text evidence="2">The sequence shown here is derived from an EMBL/GenBank/DDBJ whole genome shotgun (WGS) entry which is preliminary data.</text>
</comment>